<dbReference type="EMBL" id="UXUI01010545">
    <property type="protein sequence ID" value="VDD95365.1"/>
    <property type="molecule type" value="Genomic_DNA"/>
</dbReference>
<protein>
    <submittedName>
        <fullName evidence="1 3">Uncharacterized protein</fullName>
    </submittedName>
</protein>
<reference evidence="1 2" key="2">
    <citation type="submission" date="2018-10" db="EMBL/GenBank/DDBJ databases">
        <authorList>
            <consortium name="Pathogen Informatics"/>
        </authorList>
    </citation>
    <scope>NUCLEOTIDE SEQUENCE [LARGE SCALE GENOMIC DNA]</scope>
</reference>
<sequence>MSVCSTKYIRIRRWTVDDFSKNSGNCRCCCCCCCCCGGGGGGSSDGDGGDGGGGGGGGGGNDSAITATILSVKIKYDE</sequence>
<keyword evidence="2" id="KW-1185">Reference proteome</keyword>
<dbReference type="Proteomes" id="UP000274131">
    <property type="component" value="Unassembled WGS sequence"/>
</dbReference>
<dbReference type="AlphaFoldDB" id="A0A0N4VIX0"/>
<proteinExistence type="predicted"/>
<name>A0A0N4VIX0_ENTVE</name>
<organism evidence="3">
    <name type="scientific">Enterobius vermicularis</name>
    <name type="common">Human pinworm</name>
    <dbReference type="NCBI Taxonomy" id="51028"/>
    <lineage>
        <taxon>Eukaryota</taxon>
        <taxon>Metazoa</taxon>
        <taxon>Ecdysozoa</taxon>
        <taxon>Nematoda</taxon>
        <taxon>Chromadorea</taxon>
        <taxon>Rhabditida</taxon>
        <taxon>Spirurina</taxon>
        <taxon>Oxyuridomorpha</taxon>
        <taxon>Oxyuroidea</taxon>
        <taxon>Oxyuridae</taxon>
        <taxon>Enterobius</taxon>
    </lineage>
</organism>
<dbReference type="WBParaSite" id="EVEC_0001079101-mRNA-1">
    <property type="protein sequence ID" value="EVEC_0001079101-mRNA-1"/>
    <property type="gene ID" value="EVEC_0001079101"/>
</dbReference>
<evidence type="ECO:0000313" key="2">
    <source>
        <dbReference type="Proteomes" id="UP000274131"/>
    </source>
</evidence>
<evidence type="ECO:0000313" key="1">
    <source>
        <dbReference type="EMBL" id="VDD95365.1"/>
    </source>
</evidence>
<gene>
    <name evidence="1" type="ORF">EVEC_LOCUS10116</name>
</gene>
<evidence type="ECO:0000313" key="3">
    <source>
        <dbReference type="WBParaSite" id="EVEC_0001079101-mRNA-1"/>
    </source>
</evidence>
<reference evidence="3" key="1">
    <citation type="submission" date="2017-02" db="UniProtKB">
        <authorList>
            <consortium name="WormBaseParasite"/>
        </authorList>
    </citation>
    <scope>IDENTIFICATION</scope>
</reference>
<accession>A0A0N4VIX0</accession>